<dbReference type="EMBL" id="JARAOO010000004">
    <property type="protein sequence ID" value="KAJ7970941.1"/>
    <property type="molecule type" value="Genomic_DNA"/>
</dbReference>
<evidence type="ECO:0000313" key="11">
    <source>
        <dbReference type="Proteomes" id="UP001163823"/>
    </source>
</evidence>
<dbReference type="InterPro" id="IPR004648">
    <property type="entry name" value="Oligpept_transpt"/>
</dbReference>
<evidence type="ECO:0000256" key="8">
    <source>
        <dbReference type="ARBA" id="ARBA00023136"/>
    </source>
</evidence>
<comment type="similarity">
    <text evidence="2">Belongs to the oligopeptide OPT transporter (TC 2.A.67.1) family.</text>
</comment>
<feature type="transmembrane region" description="Helical" evidence="9">
    <location>
        <begin position="478"/>
        <end position="495"/>
    </location>
</feature>
<keyword evidence="6" id="KW-0653">Protein transport</keyword>
<keyword evidence="4 9" id="KW-0812">Transmembrane</keyword>
<evidence type="ECO:0000313" key="10">
    <source>
        <dbReference type="EMBL" id="KAJ7970941.1"/>
    </source>
</evidence>
<evidence type="ECO:0000256" key="2">
    <source>
        <dbReference type="ARBA" id="ARBA00005484"/>
    </source>
</evidence>
<dbReference type="GO" id="GO:0016020">
    <property type="term" value="C:membrane"/>
    <property type="evidence" value="ECO:0007669"/>
    <property type="project" value="UniProtKB-SubCell"/>
</dbReference>
<dbReference type="GO" id="GO:0015031">
    <property type="term" value="P:protein transport"/>
    <property type="evidence" value="ECO:0007669"/>
    <property type="project" value="UniProtKB-KW"/>
</dbReference>
<keyword evidence="8 9" id="KW-0472">Membrane</keyword>
<evidence type="ECO:0000256" key="3">
    <source>
        <dbReference type="ARBA" id="ARBA00022448"/>
    </source>
</evidence>
<name>A0AAD7VBM4_QUISA</name>
<feature type="transmembrane region" description="Helical" evidence="9">
    <location>
        <begin position="279"/>
        <end position="306"/>
    </location>
</feature>
<dbReference type="PANTHER" id="PTHR22601">
    <property type="entry name" value="ISP4 LIKE PROTEIN"/>
    <property type="match status" value="1"/>
</dbReference>
<protein>
    <submittedName>
        <fullName evidence="10">Oligopeptide transporter</fullName>
    </submittedName>
</protein>
<dbReference type="NCBIfam" id="TIGR00728">
    <property type="entry name" value="OPT_sfam"/>
    <property type="match status" value="2"/>
</dbReference>
<keyword evidence="3" id="KW-0813">Transport</keyword>
<feature type="transmembrane region" description="Helical" evidence="9">
    <location>
        <begin position="429"/>
        <end position="447"/>
    </location>
</feature>
<dbReference type="GO" id="GO:0035673">
    <property type="term" value="F:oligopeptide transmembrane transporter activity"/>
    <property type="evidence" value="ECO:0007669"/>
    <property type="project" value="InterPro"/>
</dbReference>
<sequence>MPQMRIEERPLKIYDLSSEPADGIKDQNEQINQAPGEIKESPIEQVRITVPTTDDPTLPVITFRTCIMGPLINIVTSFALQVFSYRRSGMGLSKPMVQILVLLLGKLMAAKLPAKVVKFPGTKFEFSLNPGPFNIKEHVLASIFATTGMEASQSIPIINVMKVFFRKNISFLTSFFLVQTNQMIGYGLAGLFMKFLVDSPFMWWPLTLLDMSFYREALTYMKQAVKNQNKYNDIHNELMKKYETVPQWWFIVVIALSLAFALFNTILHESEIQLPYWGILVAILVPLVLLLPMGAIIATTGMNLSITLISEMIMGYLSPGKPIANLAFVAYSGSTKIHALSFLTEFKLAHYMKIPPKSMFIIQIVGALITSTTRLCTAWWALGAIKDICVPDPKNIWACPSDMKTFNAALTWGGVGPSRVFFPNGDYAVLYYFFIAGVIGPLIVWVLSNKFPEKKWIKLINFPLIFSGPAMMPPMGSAHIISFFVVAIIMNFIVYKKCNEWWNKRAYDFSNGLDTGVTLFSLVQMPLMLNRIYGPEWWGNQEQCPLVDCPTDPSVKNPNCPAVN</sequence>
<organism evidence="10 11">
    <name type="scientific">Quillaja saponaria</name>
    <name type="common">Soap bark tree</name>
    <dbReference type="NCBI Taxonomy" id="32244"/>
    <lineage>
        <taxon>Eukaryota</taxon>
        <taxon>Viridiplantae</taxon>
        <taxon>Streptophyta</taxon>
        <taxon>Embryophyta</taxon>
        <taxon>Tracheophyta</taxon>
        <taxon>Spermatophyta</taxon>
        <taxon>Magnoliopsida</taxon>
        <taxon>eudicotyledons</taxon>
        <taxon>Gunneridae</taxon>
        <taxon>Pentapetalae</taxon>
        <taxon>rosids</taxon>
        <taxon>fabids</taxon>
        <taxon>Fabales</taxon>
        <taxon>Quillajaceae</taxon>
        <taxon>Quillaja</taxon>
    </lineage>
</organism>
<dbReference type="Pfam" id="PF03169">
    <property type="entry name" value="OPT"/>
    <property type="match status" value="2"/>
</dbReference>
<gene>
    <name evidence="10" type="ORF">O6P43_009047</name>
</gene>
<comment type="caution">
    <text evidence="10">The sequence shown here is derived from an EMBL/GenBank/DDBJ whole genome shotgun (WGS) entry which is preliminary data.</text>
</comment>
<feature type="transmembrane region" description="Helical" evidence="9">
    <location>
        <begin position="360"/>
        <end position="382"/>
    </location>
</feature>
<dbReference type="InterPro" id="IPR004813">
    <property type="entry name" value="OPT"/>
</dbReference>
<keyword evidence="5" id="KW-0571">Peptide transport</keyword>
<feature type="transmembrane region" description="Helical" evidence="9">
    <location>
        <begin position="171"/>
        <end position="197"/>
    </location>
</feature>
<keyword evidence="7 9" id="KW-1133">Transmembrane helix</keyword>
<proteinExistence type="inferred from homology"/>
<dbReference type="KEGG" id="qsa:O6P43_009047"/>
<comment type="subcellular location">
    <subcellularLocation>
        <location evidence="1">Membrane</location>
        <topology evidence="1">Multi-pass membrane protein</topology>
    </subcellularLocation>
</comment>
<evidence type="ECO:0000256" key="9">
    <source>
        <dbReference type="SAM" id="Phobius"/>
    </source>
</evidence>
<accession>A0AAD7VBM4</accession>
<evidence type="ECO:0000256" key="1">
    <source>
        <dbReference type="ARBA" id="ARBA00004141"/>
    </source>
</evidence>
<keyword evidence="11" id="KW-1185">Reference proteome</keyword>
<dbReference type="AlphaFoldDB" id="A0AAD7VBM4"/>
<evidence type="ECO:0000256" key="6">
    <source>
        <dbReference type="ARBA" id="ARBA00022927"/>
    </source>
</evidence>
<reference evidence="10" key="1">
    <citation type="journal article" date="2023" name="Science">
        <title>Elucidation of the pathway for biosynthesis of saponin adjuvants from the soapbark tree.</title>
        <authorList>
            <person name="Reed J."/>
            <person name="Orme A."/>
            <person name="El-Demerdash A."/>
            <person name="Owen C."/>
            <person name="Martin L.B.B."/>
            <person name="Misra R.C."/>
            <person name="Kikuchi S."/>
            <person name="Rejzek M."/>
            <person name="Martin A.C."/>
            <person name="Harkess A."/>
            <person name="Leebens-Mack J."/>
            <person name="Louveau T."/>
            <person name="Stephenson M.J."/>
            <person name="Osbourn A."/>
        </authorList>
    </citation>
    <scope>NUCLEOTIDE SEQUENCE</scope>
    <source>
        <strain evidence="10">S10</strain>
    </source>
</reference>
<evidence type="ECO:0000256" key="7">
    <source>
        <dbReference type="ARBA" id="ARBA00022989"/>
    </source>
</evidence>
<feature type="transmembrane region" description="Helical" evidence="9">
    <location>
        <begin position="248"/>
        <end position="267"/>
    </location>
</feature>
<evidence type="ECO:0000256" key="5">
    <source>
        <dbReference type="ARBA" id="ARBA00022856"/>
    </source>
</evidence>
<dbReference type="Proteomes" id="UP001163823">
    <property type="component" value="Chromosome 4"/>
</dbReference>
<evidence type="ECO:0000256" key="4">
    <source>
        <dbReference type="ARBA" id="ARBA00022692"/>
    </source>
</evidence>